<feature type="transmembrane region" description="Helical" evidence="1">
    <location>
        <begin position="24"/>
        <end position="43"/>
    </location>
</feature>
<organism evidence="2 3">
    <name type="scientific">Ramlibacter pallidus</name>
    <dbReference type="NCBI Taxonomy" id="2780087"/>
    <lineage>
        <taxon>Bacteria</taxon>
        <taxon>Pseudomonadati</taxon>
        <taxon>Pseudomonadota</taxon>
        <taxon>Betaproteobacteria</taxon>
        <taxon>Burkholderiales</taxon>
        <taxon>Comamonadaceae</taxon>
        <taxon>Ramlibacter</taxon>
    </lineage>
</organism>
<evidence type="ECO:0000256" key="1">
    <source>
        <dbReference type="SAM" id="Phobius"/>
    </source>
</evidence>
<name>A0ABR9S823_9BURK</name>
<comment type="caution">
    <text evidence="2">The sequence shown here is derived from an EMBL/GenBank/DDBJ whole genome shotgun (WGS) entry which is preliminary data.</text>
</comment>
<feature type="transmembrane region" description="Helical" evidence="1">
    <location>
        <begin position="49"/>
        <end position="69"/>
    </location>
</feature>
<keyword evidence="1" id="KW-0472">Membrane</keyword>
<evidence type="ECO:0000313" key="3">
    <source>
        <dbReference type="Proteomes" id="UP000806285"/>
    </source>
</evidence>
<accession>A0ABR9S823</accession>
<dbReference type="RefSeq" id="WP_193678309.1">
    <property type="nucleotide sequence ID" value="NZ_JADDIV010000005.1"/>
</dbReference>
<sequence length="85" mass="10070">MTLAELQRIKQWHARHHHDHPVEYHLWDAMLTLWLMGWVGWLPAFAFDALWTAPLLLLGMSAPTLYAGWRGRAHRANSLRCDWLR</sequence>
<gene>
    <name evidence="2" type="ORF">IM787_19210</name>
</gene>
<reference evidence="2 3" key="1">
    <citation type="submission" date="2020-10" db="EMBL/GenBank/DDBJ databases">
        <title>Ramlibacter sp. HM2 16S ribosomal RNA gene Genome sequencing and assembly.</title>
        <authorList>
            <person name="Kang M."/>
        </authorList>
    </citation>
    <scope>NUCLEOTIDE SEQUENCE [LARGE SCALE GENOMIC DNA]</scope>
    <source>
        <strain evidence="2 3">HM2</strain>
    </source>
</reference>
<proteinExistence type="predicted"/>
<protein>
    <recommendedName>
        <fullName evidence="4">Fatty acid desaturase</fullName>
    </recommendedName>
</protein>
<dbReference type="Proteomes" id="UP000806285">
    <property type="component" value="Unassembled WGS sequence"/>
</dbReference>
<keyword evidence="3" id="KW-1185">Reference proteome</keyword>
<evidence type="ECO:0008006" key="4">
    <source>
        <dbReference type="Google" id="ProtNLM"/>
    </source>
</evidence>
<keyword evidence="1" id="KW-1133">Transmembrane helix</keyword>
<keyword evidence="1" id="KW-0812">Transmembrane</keyword>
<dbReference type="EMBL" id="JADDIV010000005">
    <property type="protein sequence ID" value="MBE7369700.1"/>
    <property type="molecule type" value="Genomic_DNA"/>
</dbReference>
<evidence type="ECO:0000313" key="2">
    <source>
        <dbReference type="EMBL" id="MBE7369700.1"/>
    </source>
</evidence>